<evidence type="ECO:0000259" key="1">
    <source>
        <dbReference type="SMART" id="SM00355"/>
    </source>
</evidence>
<proteinExistence type="predicted"/>
<feature type="domain" description="C2H2-type" evidence="1">
    <location>
        <begin position="123"/>
        <end position="145"/>
    </location>
</feature>
<protein>
    <recommendedName>
        <fullName evidence="1">C2H2-type domain-containing protein</fullName>
    </recommendedName>
</protein>
<reference evidence="2" key="1">
    <citation type="submission" date="2022-01" db="UniProtKB">
        <authorList>
            <consortium name="EnsemblMetazoa"/>
        </authorList>
    </citation>
    <scope>IDENTIFICATION</scope>
</reference>
<dbReference type="RefSeq" id="XP_014261883.1">
    <property type="nucleotide sequence ID" value="XM_014406397.2"/>
</dbReference>
<dbReference type="EnsemblMetazoa" id="XM_014406397.2">
    <property type="protein sequence ID" value="XP_014261883.1"/>
    <property type="gene ID" value="LOC106673988"/>
</dbReference>
<dbReference type="GeneID" id="106673988"/>
<dbReference type="AlphaFoldDB" id="A0A8I6SCP1"/>
<dbReference type="Gene3D" id="3.30.160.60">
    <property type="entry name" value="Classic Zinc Finger"/>
    <property type="match status" value="1"/>
</dbReference>
<accession>A0A8I6SCP1</accession>
<organism evidence="2 3">
    <name type="scientific">Cimex lectularius</name>
    <name type="common">Bed bug</name>
    <name type="synonym">Acanthia lectularia</name>
    <dbReference type="NCBI Taxonomy" id="79782"/>
    <lineage>
        <taxon>Eukaryota</taxon>
        <taxon>Metazoa</taxon>
        <taxon>Ecdysozoa</taxon>
        <taxon>Arthropoda</taxon>
        <taxon>Hexapoda</taxon>
        <taxon>Insecta</taxon>
        <taxon>Pterygota</taxon>
        <taxon>Neoptera</taxon>
        <taxon>Paraneoptera</taxon>
        <taxon>Hemiptera</taxon>
        <taxon>Heteroptera</taxon>
        <taxon>Panheteroptera</taxon>
        <taxon>Cimicomorpha</taxon>
        <taxon>Cimicidae</taxon>
        <taxon>Cimex</taxon>
    </lineage>
</organism>
<name>A0A8I6SCP1_CIMLE</name>
<sequence length="158" mass="18260">MAQEANENATLMNGFGDDISEEQLDELIQKFLNDLDSPKGVTEYGVGCSKTEEPPFLDGPSVESFFQNLTSENSLVVKMAKPNRSRAVIRLENISDYLCCMCGYKTKKFAMITRHAKVHGKIFRCEHCSYWTRRKAHFQTHTNTHFKNTNNFFLKYMR</sequence>
<keyword evidence="3" id="KW-1185">Reference proteome</keyword>
<dbReference type="InterPro" id="IPR013087">
    <property type="entry name" value="Znf_C2H2_type"/>
</dbReference>
<evidence type="ECO:0000313" key="2">
    <source>
        <dbReference type="EnsemblMetazoa" id="XP_014261883.1"/>
    </source>
</evidence>
<evidence type="ECO:0000313" key="3">
    <source>
        <dbReference type="Proteomes" id="UP000494040"/>
    </source>
</evidence>
<dbReference type="SMART" id="SM00355">
    <property type="entry name" value="ZnF_C2H2"/>
    <property type="match status" value="2"/>
</dbReference>
<dbReference type="Proteomes" id="UP000494040">
    <property type="component" value="Unassembled WGS sequence"/>
</dbReference>
<dbReference type="KEGG" id="clec:106673988"/>
<feature type="domain" description="C2H2-type" evidence="1">
    <location>
        <begin position="97"/>
        <end position="119"/>
    </location>
</feature>